<dbReference type="Proteomes" id="UP000308730">
    <property type="component" value="Unassembled WGS sequence"/>
</dbReference>
<dbReference type="OrthoDB" id="1874341at2759"/>
<dbReference type="InterPro" id="IPR012340">
    <property type="entry name" value="NA-bd_OB-fold"/>
</dbReference>
<gene>
    <name evidence="5" type="ORF">EUX98_g7719</name>
</gene>
<dbReference type="GO" id="GO:0031416">
    <property type="term" value="C:NatB complex"/>
    <property type="evidence" value="ECO:0007669"/>
    <property type="project" value="TreeGrafter"/>
</dbReference>
<reference evidence="5 6" key="1">
    <citation type="submission" date="2019-02" db="EMBL/GenBank/DDBJ databases">
        <title>Genome sequencing of the rare red list fungi Antrodiella citrinella (Flaviporus citrinellus).</title>
        <authorList>
            <person name="Buettner E."/>
            <person name="Kellner H."/>
        </authorList>
    </citation>
    <scope>NUCLEOTIDE SEQUENCE [LARGE SCALE GENOMIC DNA]</scope>
    <source>
        <strain evidence="5 6">DSM 108506</strain>
    </source>
</reference>
<proteinExistence type="inferred from homology"/>
<dbReference type="PANTHER" id="PTHR22767">
    <property type="entry name" value="N-TERMINAL ACETYLTRANSFERASE-RELATED"/>
    <property type="match status" value="1"/>
</dbReference>
<dbReference type="Gene3D" id="2.40.50.140">
    <property type="entry name" value="Nucleic acid-binding proteins"/>
    <property type="match status" value="1"/>
</dbReference>
<accession>A0A4S4MKV2</accession>
<dbReference type="Gene3D" id="1.25.40.1040">
    <property type="match status" value="1"/>
</dbReference>
<evidence type="ECO:0000256" key="3">
    <source>
        <dbReference type="SAM" id="MobiDB-lite"/>
    </source>
</evidence>
<dbReference type="Gene3D" id="1.10.10.10">
    <property type="entry name" value="Winged helix-like DNA-binding domain superfamily/Winged helix DNA-binding domain"/>
    <property type="match status" value="1"/>
</dbReference>
<dbReference type="PANTHER" id="PTHR22767:SF3">
    <property type="entry name" value="N-ALPHA-ACETYLTRANSFERASE 25, NATB AUXILIARY SUBUNIT"/>
    <property type="match status" value="1"/>
</dbReference>
<sequence length="1220" mass="136090">MSAAFDRQIRPVYDALETGSNKSAVLACNKLLKKQPNNNLVKALKALALVRQQKVEESLVLCDEVLSVKPTDDAVLTAMMHVLRNLGRQTDIISMYDNAYKQQPNNEDLAMNVFHANVRTGNWKAAQQVATRMHKQFQEDRYLFWSIYSAVLQARDTSTPPALRPVLYKLAHRLVSTASNPSYHSADRLYVHLLILRELELYDEALSILDTEIGKAICDTSLTCDEMRRGIKKLKGLVKEEGELAQSRVVDKKDRNWLEFLSVLDATFWDVASTSEPTEEARESCKQHIMQTHNLFQQIADSDGLKDRSGMLALLELEHRARQHGFSSDASRILALSEKYFMHFGDKACCVEDLAPYIAFESDDLAKWTSFLETNKSFATASDVQRGLNVLKLIRWNLSTSELTSESESARAAEYVQTYLECLPYGKSLPDTALQPADDLAILAGHALVSAWSHSKDESHLYSAVAILEYASGVSKQSYRIRLLLIRIYHLLGAPSLALEHYRLMNIKQVQADTLSHLVLSRATTFSLSPLGDITYMSECMDSSQIYMSNSQETAEFIVRAFNMEKYTQISEFIEFEDRLDNSLQRDLMKVEHVRMRLTHETINSDLVDMELIELKFIFDRLHHDNRDFEVIPNYQPRCSPSFNEQTMPFQKVLGAKWLAAFLKIYIKVFQQASDLNDIVEDKLLIGDRPKPSNDPDNLLPLNERLAKRTPEEDAAELTAEEQAFYEYATALSTWLGPYHDYARPPPSALLAEATKLNDYKAGHPLKALAAPSNVAAANGNGHAKKDEEPPVVTEPPEIVSKFFDGASPHATPLWFSSDSSPVDIKARFEAAMDDSRLAPELLHIATIAQEAFIVFATESIRFKPASVVKVNKFGGLSQSLKDIRGKASEVLKGISTQLLQLAEQTATAETRRSFVEASRSIQASSGFDHDYVLNVAKRVTDARKDIYEDGENPYYPNGGAGGGGGYMSGGGSQFNSPSGQARQRSSVAQSLRPLTIKQVYSATQAHTDAEWMLEENELGHITVVAQVMEIKKQTTNSVYTIEDGSGRIEARHWVDSTMEDDEDPDQIIETAYVRILGGIKSFGNKRYINTSHIRLCKDPSEFYFHVIESVYCKKLADKGLTSPVQGDVKPNIAELNGASAYTAPAHNVSTDQYTHLAPLEKSIVTFMVSQPPNDEGIHVGAIARAVGGSAASISAALDKLMDEGHVYTTLDESHYALSL</sequence>
<comment type="similarity">
    <text evidence="2">Belongs to the replication factor A protein 2 family.</text>
</comment>
<dbReference type="InterPro" id="IPR011990">
    <property type="entry name" value="TPR-like_helical_dom_sf"/>
</dbReference>
<evidence type="ECO:0000313" key="5">
    <source>
        <dbReference type="EMBL" id="THH26464.1"/>
    </source>
</evidence>
<evidence type="ECO:0000256" key="2">
    <source>
        <dbReference type="ARBA" id="ARBA00007815"/>
    </source>
</evidence>
<comment type="caution">
    <text evidence="5">The sequence shown here is derived from an EMBL/GenBank/DDBJ whole genome shotgun (WGS) entry which is preliminary data.</text>
</comment>
<evidence type="ECO:0000313" key="6">
    <source>
        <dbReference type="Proteomes" id="UP000308730"/>
    </source>
</evidence>
<feature type="domain" description="Replication protein A C-terminal" evidence="4">
    <location>
        <begin position="1139"/>
        <end position="1213"/>
    </location>
</feature>
<dbReference type="SUPFAM" id="SSF46785">
    <property type="entry name" value="Winged helix' DNA-binding domain"/>
    <property type="match status" value="1"/>
</dbReference>
<organism evidence="5 6">
    <name type="scientific">Antrodiella citrinella</name>
    <dbReference type="NCBI Taxonomy" id="2447956"/>
    <lineage>
        <taxon>Eukaryota</taxon>
        <taxon>Fungi</taxon>
        <taxon>Dikarya</taxon>
        <taxon>Basidiomycota</taxon>
        <taxon>Agaricomycotina</taxon>
        <taxon>Agaricomycetes</taxon>
        <taxon>Polyporales</taxon>
        <taxon>Steccherinaceae</taxon>
        <taxon>Antrodiella</taxon>
    </lineage>
</organism>
<dbReference type="Pfam" id="PF09797">
    <property type="entry name" value="NatB_MDM20"/>
    <property type="match status" value="1"/>
</dbReference>
<dbReference type="SUPFAM" id="SSF50249">
    <property type="entry name" value="Nucleic acid-binding proteins"/>
    <property type="match status" value="1"/>
</dbReference>
<dbReference type="SUPFAM" id="SSF48452">
    <property type="entry name" value="TPR-like"/>
    <property type="match status" value="1"/>
</dbReference>
<feature type="compositionally biased region" description="Polar residues" evidence="3">
    <location>
        <begin position="974"/>
        <end position="988"/>
    </location>
</feature>
<evidence type="ECO:0000259" key="4">
    <source>
        <dbReference type="Pfam" id="PF08784"/>
    </source>
</evidence>
<feature type="compositionally biased region" description="Gly residues" evidence="3">
    <location>
        <begin position="959"/>
        <end position="973"/>
    </location>
</feature>
<evidence type="ECO:0000256" key="1">
    <source>
        <dbReference type="ARBA" id="ARBA00006298"/>
    </source>
</evidence>
<dbReference type="Pfam" id="PF08784">
    <property type="entry name" value="RPA_C"/>
    <property type="match status" value="1"/>
</dbReference>
<comment type="similarity">
    <text evidence="1">Belongs to the MDM20/NAA25 family.</text>
</comment>
<name>A0A4S4MKV2_9APHY</name>
<dbReference type="InterPro" id="IPR014892">
    <property type="entry name" value="RPA_C"/>
</dbReference>
<dbReference type="CDD" id="cd04478">
    <property type="entry name" value="RPA2_DBD_D"/>
    <property type="match status" value="1"/>
</dbReference>
<dbReference type="EMBL" id="SGPM01000345">
    <property type="protein sequence ID" value="THH26464.1"/>
    <property type="molecule type" value="Genomic_DNA"/>
</dbReference>
<feature type="region of interest" description="Disordered" evidence="3">
    <location>
        <begin position="951"/>
        <end position="988"/>
    </location>
</feature>
<dbReference type="InterPro" id="IPR036388">
    <property type="entry name" value="WH-like_DNA-bd_sf"/>
</dbReference>
<dbReference type="InterPro" id="IPR036390">
    <property type="entry name" value="WH_DNA-bd_sf"/>
</dbReference>
<dbReference type="AlphaFoldDB" id="A0A4S4MKV2"/>
<dbReference type="InterPro" id="IPR019183">
    <property type="entry name" value="NAA25_NatB_aux_su"/>
</dbReference>
<keyword evidence="6" id="KW-1185">Reference proteome</keyword>
<protein>
    <recommendedName>
        <fullName evidence="4">Replication protein A C-terminal domain-containing protein</fullName>
    </recommendedName>
</protein>